<reference evidence="3" key="1">
    <citation type="submission" date="2020-02" db="EMBL/GenBank/DDBJ databases">
        <title>Streptomyces sp. ASO4wet.</title>
        <authorList>
            <person name="Risdian C."/>
            <person name="Landwehr W."/>
            <person name="Schupp P."/>
            <person name="Wink J."/>
        </authorList>
    </citation>
    <scope>NUCLEOTIDE SEQUENCE [LARGE SCALE GENOMIC DNA]</scope>
    <source>
        <strain evidence="3">ASO4wet</strain>
    </source>
</reference>
<evidence type="ECO:0000313" key="3">
    <source>
        <dbReference type="Proteomes" id="UP000595046"/>
    </source>
</evidence>
<feature type="region of interest" description="Disordered" evidence="1">
    <location>
        <begin position="33"/>
        <end position="68"/>
    </location>
</feature>
<protein>
    <submittedName>
        <fullName evidence="2">Uncharacterized protein</fullName>
    </submittedName>
</protein>
<evidence type="ECO:0000256" key="1">
    <source>
        <dbReference type="SAM" id="MobiDB-lite"/>
    </source>
</evidence>
<organism evidence="2 3">
    <name type="scientific">Streptomyces bathyalis</name>
    <dbReference type="NCBI Taxonomy" id="2710756"/>
    <lineage>
        <taxon>Bacteria</taxon>
        <taxon>Bacillati</taxon>
        <taxon>Actinomycetota</taxon>
        <taxon>Actinomycetes</taxon>
        <taxon>Kitasatosporales</taxon>
        <taxon>Streptomycetaceae</taxon>
        <taxon>Streptomyces</taxon>
    </lineage>
</organism>
<gene>
    <name evidence="2" type="ORF">G4Z16_10575</name>
</gene>
<name>A0A7T1WVT8_9ACTN</name>
<evidence type="ECO:0000313" key="2">
    <source>
        <dbReference type="EMBL" id="QPP10587.1"/>
    </source>
</evidence>
<proteinExistence type="predicted"/>
<dbReference type="EMBL" id="CP048882">
    <property type="protein sequence ID" value="QPP10587.1"/>
    <property type="molecule type" value="Genomic_DNA"/>
</dbReference>
<feature type="compositionally biased region" description="Basic and acidic residues" evidence="1">
    <location>
        <begin position="33"/>
        <end position="55"/>
    </location>
</feature>
<keyword evidence="3" id="KW-1185">Reference proteome</keyword>
<sequence>MPKIEEVLQRLKQNVSVAVHSTRGLVGKVGEAAADKERERQETFQKRQEEGKTKPGDTYVPLRRKPGLRPLPSQELGLSVQLTFWDILHRLGRGLALSQRGASRGLAEHWGSLKYCQALSATTGTRLELSEEGKRIAMYYKALQSEELGHAFALAISEAILTRRYPNHSISIVRADTALRAGWTLTGRDKEKTQTVGYQYRPQFFAEVWKPGESSRVFPIACKGNHSDQQKACEQLASAAVHVDGVHIGAWNQTPALLFSTEISLSDPLTVHVLHADGPGGWLHIPDCTPAADIGLPAGNRNPAIGILKPAEGKEPDTAEPGCQVNPDDYSWFQRILARVGAAGLTAFAGDGESTAALLTKRQGSDFFQSFAHAASGSVQDAHYTLLGEKFEGTDHVFRLNGERVQAFSGVAKDILDAVVTRKEEERYADVAAYRQQVHAWRTKSHGTFWDRKWDGVVSISRDGTVLAMRQIPPFRDE</sequence>
<dbReference type="Proteomes" id="UP000595046">
    <property type="component" value="Chromosome"/>
</dbReference>
<accession>A0A7T1WVT8</accession>
<dbReference type="AlphaFoldDB" id="A0A7T1WVT8"/>
<dbReference type="KEGG" id="sbat:G4Z16_10575"/>